<dbReference type="Proteomes" id="UP000796880">
    <property type="component" value="Unassembled WGS sequence"/>
</dbReference>
<evidence type="ECO:0000256" key="1">
    <source>
        <dbReference type="ARBA" id="ARBA00007692"/>
    </source>
</evidence>
<keyword evidence="6" id="KW-1185">Reference proteome</keyword>
<accession>A0A8K0HIC3</accession>
<organism evidence="5 6">
    <name type="scientific">Rhamnella rubrinervis</name>
    <dbReference type="NCBI Taxonomy" id="2594499"/>
    <lineage>
        <taxon>Eukaryota</taxon>
        <taxon>Viridiplantae</taxon>
        <taxon>Streptophyta</taxon>
        <taxon>Embryophyta</taxon>
        <taxon>Tracheophyta</taxon>
        <taxon>Spermatophyta</taxon>
        <taxon>Magnoliopsida</taxon>
        <taxon>eudicotyledons</taxon>
        <taxon>Gunneridae</taxon>
        <taxon>Pentapetalae</taxon>
        <taxon>rosids</taxon>
        <taxon>fabids</taxon>
        <taxon>Rosales</taxon>
        <taxon>Rhamnaceae</taxon>
        <taxon>rhamnoid group</taxon>
        <taxon>Rhamneae</taxon>
        <taxon>Rhamnella</taxon>
    </lineage>
</organism>
<dbReference type="GO" id="GO:0006353">
    <property type="term" value="P:DNA-templated transcription termination"/>
    <property type="evidence" value="ECO:0007669"/>
    <property type="project" value="UniProtKB-KW"/>
</dbReference>
<dbReference type="GO" id="GO:0003676">
    <property type="term" value="F:nucleic acid binding"/>
    <property type="evidence" value="ECO:0007669"/>
    <property type="project" value="InterPro"/>
</dbReference>
<evidence type="ECO:0000313" key="6">
    <source>
        <dbReference type="Proteomes" id="UP000796880"/>
    </source>
</evidence>
<name>A0A8K0HIC3_9ROSA</name>
<keyword evidence="3" id="KW-0809">Transit peptide</keyword>
<protein>
    <submittedName>
        <fullName evidence="5">Uncharacterized protein</fullName>
    </submittedName>
</protein>
<keyword evidence="2" id="KW-0804">Transcription</keyword>
<dbReference type="AlphaFoldDB" id="A0A8K0HIC3"/>
<dbReference type="InterPro" id="IPR038538">
    <property type="entry name" value="MTERF_sf"/>
</dbReference>
<dbReference type="SMART" id="SM00733">
    <property type="entry name" value="Mterf"/>
    <property type="match status" value="6"/>
</dbReference>
<sequence length="287" mass="33067">MSLPLKHPRTSEIPPMSPPLSPDLHSDFQEKMLYLDSIGIDFLSLIHDHPPVVSASLSDIKSTVEFVTSMGFTAVEFRRIIGMCPEVLTSRVSDIVPVFTFLIREARVNGSELRRVINRRPRLLACSVKNGLRPTLYFLQSIGIAEVNKHTNLLSCSVEEKFVPRIEYLERIGFSHRDALSMFRRFPQLFCYSIKDNFEPKFDYFVVEMGRDLKELKEFPHYFSFSLENRIKPRHQCCVEKGVCFPLPILLKISEAQFRDRLEVCCNTSMPLTTSPLWCTSCDIHSI</sequence>
<comment type="caution">
    <text evidence="5">The sequence shown here is derived from an EMBL/GenBank/DDBJ whole genome shotgun (WGS) entry which is preliminary data.</text>
</comment>
<dbReference type="OrthoDB" id="637682at2759"/>
<dbReference type="PANTHER" id="PTHR13068:SF46">
    <property type="entry name" value="OS03G0360600 PROTEIN"/>
    <property type="match status" value="1"/>
</dbReference>
<proteinExistence type="inferred from homology"/>
<dbReference type="PANTHER" id="PTHR13068">
    <property type="entry name" value="CGI-12 PROTEIN-RELATED"/>
    <property type="match status" value="1"/>
</dbReference>
<keyword evidence="2" id="KW-0806">Transcription termination</keyword>
<evidence type="ECO:0000313" key="5">
    <source>
        <dbReference type="EMBL" id="KAF3452935.1"/>
    </source>
</evidence>
<dbReference type="EMBL" id="VOIH02000002">
    <property type="protein sequence ID" value="KAF3452935.1"/>
    <property type="molecule type" value="Genomic_DNA"/>
</dbReference>
<dbReference type="Pfam" id="PF02536">
    <property type="entry name" value="mTERF"/>
    <property type="match status" value="2"/>
</dbReference>
<gene>
    <name evidence="5" type="ORF">FNV43_RR03368</name>
</gene>
<evidence type="ECO:0000256" key="2">
    <source>
        <dbReference type="ARBA" id="ARBA00022472"/>
    </source>
</evidence>
<keyword evidence="2" id="KW-0805">Transcription regulation</keyword>
<dbReference type="InterPro" id="IPR003690">
    <property type="entry name" value="MTERF"/>
</dbReference>
<feature type="region of interest" description="Disordered" evidence="4">
    <location>
        <begin position="1"/>
        <end position="21"/>
    </location>
</feature>
<evidence type="ECO:0000256" key="3">
    <source>
        <dbReference type="ARBA" id="ARBA00022946"/>
    </source>
</evidence>
<reference evidence="5" key="1">
    <citation type="submission" date="2020-03" db="EMBL/GenBank/DDBJ databases">
        <title>A high-quality chromosome-level genome assembly of a woody plant with both climbing and erect habits, Rhamnella rubrinervis.</title>
        <authorList>
            <person name="Lu Z."/>
            <person name="Yang Y."/>
            <person name="Zhu X."/>
            <person name="Sun Y."/>
        </authorList>
    </citation>
    <scope>NUCLEOTIDE SEQUENCE</scope>
    <source>
        <strain evidence="5">BYM</strain>
        <tissue evidence="5">Leaf</tissue>
    </source>
</reference>
<dbReference type="FunFam" id="1.25.70.10:FF:000010">
    <property type="entry name" value="Transcription termination factor MTEF1, chloroplastic"/>
    <property type="match status" value="1"/>
</dbReference>
<comment type="similarity">
    <text evidence="1">Belongs to the mTERF family.</text>
</comment>
<dbReference type="Gene3D" id="1.25.70.10">
    <property type="entry name" value="Transcription termination factor 3, mitochondrial"/>
    <property type="match status" value="1"/>
</dbReference>
<evidence type="ECO:0000256" key="4">
    <source>
        <dbReference type="SAM" id="MobiDB-lite"/>
    </source>
</evidence>